<name>A0ABN7AMX9_9HEMI</name>
<gene>
    <name evidence="2" type="ORF">NTJ_06227</name>
</gene>
<organism evidence="2 3">
    <name type="scientific">Nesidiocoris tenuis</name>
    <dbReference type="NCBI Taxonomy" id="355587"/>
    <lineage>
        <taxon>Eukaryota</taxon>
        <taxon>Metazoa</taxon>
        <taxon>Ecdysozoa</taxon>
        <taxon>Arthropoda</taxon>
        <taxon>Hexapoda</taxon>
        <taxon>Insecta</taxon>
        <taxon>Pterygota</taxon>
        <taxon>Neoptera</taxon>
        <taxon>Paraneoptera</taxon>
        <taxon>Hemiptera</taxon>
        <taxon>Heteroptera</taxon>
        <taxon>Panheteroptera</taxon>
        <taxon>Cimicomorpha</taxon>
        <taxon>Miridae</taxon>
        <taxon>Dicyphina</taxon>
        <taxon>Nesidiocoris</taxon>
    </lineage>
</organism>
<dbReference type="Proteomes" id="UP001307889">
    <property type="component" value="Chromosome 4"/>
</dbReference>
<evidence type="ECO:0000313" key="2">
    <source>
        <dbReference type="EMBL" id="BES93423.1"/>
    </source>
</evidence>
<accession>A0ABN7AMX9</accession>
<reference evidence="2 3" key="1">
    <citation type="submission" date="2023-09" db="EMBL/GenBank/DDBJ databases">
        <title>Nesidiocoris tenuis whole genome shotgun sequence.</title>
        <authorList>
            <person name="Shibata T."/>
            <person name="Shimoda M."/>
            <person name="Kobayashi T."/>
            <person name="Uehara T."/>
        </authorList>
    </citation>
    <scope>NUCLEOTIDE SEQUENCE [LARGE SCALE GENOMIC DNA]</scope>
    <source>
        <strain evidence="2 3">Japan</strain>
    </source>
</reference>
<feature type="region of interest" description="Disordered" evidence="1">
    <location>
        <begin position="65"/>
        <end position="84"/>
    </location>
</feature>
<sequence>MDGIQSLNEPLRVAGGGSGLPKVLGIPKPTAVVKGYPKPTHPVAPMPPATNPPTPLYATFDKEKSVHKTAETNGDCRKPGQPPLKSEKLEVVLEKSHERQVSLEESEDGANVKPMQPLLPGYNKRSIAILPRTIPLNRNRAGGYRPLDTYPRSNTERNFAECDFGSPSASGYMSDGDVLHVKSSDVQDGYLSEGGASLSHRAERR</sequence>
<keyword evidence="3" id="KW-1185">Reference proteome</keyword>
<evidence type="ECO:0000256" key="1">
    <source>
        <dbReference type="SAM" id="MobiDB-lite"/>
    </source>
</evidence>
<dbReference type="EMBL" id="AP028912">
    <property type="protein sequence ID" value="BES93423.1"/>
    <property type="molecule type" value="Genomic_DNA"/>
</dbReference>
<proteinExistence type="predicted"/>
<protein>
    <submittedName>
        <fullName evidence="2">Neuron navigator</fullName>
    </submittedName>
</protein>
<evidence type="ECO:0000313" key="3">
    <source>
        <dbReference type="Proteomes" id="UP001307889"/>
    </source>
</evidence>
<feature type="region of interest" description="Disordered" evidence="1">
    <location>
        <begin position="185"/>
        <end position="205"/>
    </location>
</feature>
<feature type="compositionally biased region" description="Basic and acidic residues" evidence="1">
    <location>
        <begin position="65"/>
        <end position="78"/>
    </location>
</feature>
<feature type="region of interest" description="Disordered" evidence="1">
    <location>
        <begin position="1"/>
        <end position="24"/>
    </location>
</feature>